<accession>A0ABC9NDQ1</accession>
<reference evidence="1" key="2">
    <citation type="submission" date="2013-11" db="EMBL/GenBank/DDBJ databases">
        <title>Draft genome sequence of Bacteroides uniformis (ATCC 8492).</title>
        <authorList>
            <person name="Sudarsanam P."/>
            <person name="Ley R."/>
            <person name="Guruge J."/>
            <person name="Turnbaugh P.J."/>
            <person name="Mahowald M."/>
            <person name="Liep D."/>
            <person name="Gordon J."/>
        </authorList>
    </citation>
    <scope>NUCLEOTIDE SEQUENCE</scope>
    <source>
        <strain evidence="1">ATCC 8492</strain>
    </source>
</reference>
<name>A0ABC9NDQ1_BACUC</name>
<proteinExistence type="predicted"/>
<reference evidence="1" key="1">
    <citation type="submission" date="2007-06" db="EMBL/GenBank/DDBJ databases">
        <authorList>
            <person name="Fulton L."/>
            <person name="Clifton S."/>
            <person name="Fulton B."/>
            <person name="Xu J."/>
            <person name="Minx P."/>
            <person name="Pepin K.H."/>
            <person name="Johnson M."/>
            <person name="Thiruvilangam P."/>
            <person name="Bhonagiri V."/>
            <person name="Nash W.E."/>
            <person name="Mardis E.R."/>
            <person name="Wilson R.K."/>
        </authorList>
    </citation>
    <scope>NUCLEOTIDE SEQUENCE [LARGE SCALE GENOMIC DNA]</scope>
    <source>
        <strain evidence="1">ATCC 8492</strain>
    </source>
</reference>
<evidence type="ECO:0000313" key="1">
    <source>
        <dbReference type="EMBL" id="EDO54880.1"/>
    </source>
</evidence>
<dbReference type="AlphaFoldDB" id="A0ABC9NDQ1"/>
<protein>
    <submittedName>
        <fullName evidence="1">Uncharacterized protein</fullName>
    </submittedName>
</protein>
<dbReference type="EMBL" id="AAYH02000040">
    <property type="protein sequence ID" value="EDO54880.1"/>
    <property type="molecule type" value="Genomic_DNA"/>
</dbReference>
<gene>
    <name evidence="1" type="ORF">BACUNI_01402</name>
</gene>
<sequence>MHQILFFRVFNENTQKKEYIFSKKYLFLSFETMSKRQHD</sequence>
<comment type="caution">
    <text evidence="1">The sequence shown here is derived from an EMBL/GenBank/DDBJ whole genome shotgun (WGS) entry which is preliminary data.</text>
</comment>
<organism evidence="1 2">
    <name type="scientific">Bacteroides uniformis (strain ATCC 8492 / DSM 6597 / CCUG 4942 / CIP 103695 / JCM 5828 / KCTC 5204 / NCTC 13054 / VPI 0061)</name>
    <dbReference type="NCBI Taxonomy" id="411479"/>
    <lineage>
        <taxon>Bacteria</taxon>
        <taxon>Pseudomonadati</taxon>
        <taxon>Bacteroidota</taxon>
        <taxon>Bacteroidia</taxon>
        <taxon>Bacteroidales</taxon>
        <taxon>Bacteroidaceae</taxon>
        <taxon>Bacteroides</taxon>
    </lineage>
</organism>
<dbReference type="Proteomes" id="UP000004110">
    <property type="component" value="Unassembled WGS sequence"/>
</dbReference>
<evidence type="ECO:0000313" key="2">
    <source>
        <dbReference type="Proteomes" id="UP000004110"/>
    </source>
</evidence>
<keyword evidence="2" id="KW-1185">Reference proteome</keyword>